<evidence type="ECO:0000259" key="15">
    <source>
        <dbReference type="Pfam" id="PF02773"/>
    </source>
</evidence>
<dbReference type="NCBIfam" id="TIGR01034">
    <property type="entry name" value="metK"/>
    <property type="match status" value="1"/>
</dbReference>
<comment type="catalytic activity">
    <reaction evidence="10">
        <text>L-methionine + ATP + H2O = S-adenosyl-L-methionine + phosphate + diphosphate</text>
        <dbReference type="Rhea" id="RHEA:21080"/>
        <dbReference type="ChEBI" id="CHEBI:15377"/>
        <dbReference type="ChEBI" id="CHEBI:30616"/>
        <dbReference type="ChEBI" id="CHEBI:33019"/>
        <dbReference type="ChEBI" id="CHEBI:43474"/>
        <dbReference type="ChEBI" id="CHEBI:57844"/>
        <dbReference type="ChEBI" id="CHEBI:59789"/>
        <dbReference type="EC" id="2.5.1.6"/>
    </reaction>
</comment>
<feature type="binding site" evidence="10">
    <location>
        <position position="21"/>
    </location>
    <ligand>
        <name>Mg(2+)</name>
        <dbReference type="ChEBI" id="CHEBI:18420"/>
    </ligand>
</feature>
<keyword evidence="3 10" id="KW-0554">One-carbon metabolism</keyword>
<feature type="binding site" evidence="10">
    <location>
        <position position="254"/>
    </location>
    <ligand>
        <name>L-methionine</name>
        <dbReference type="ChEBI" id="CHEBI:57844"/>
        <note>ligand shared between two neighboring subunits</note>
    </ligand>
</feature>
<comment type="function">
    <text evidence="10">Catalyzes the formation of S-adenosylmethionine (AdoMet) from methionine and ATP. The overall synthetic reaction is composed of two sequential steps, AdoMet formation and the subsequent tripolyphosphate hydrolysis which occurs prior to release of AdoMet from the enzyme.</text>
</comment>
<comment type="subcellular location">
    <subcellularLocation>
        <location evidence="10 11">Cytoplasm</location>
    </subcellularLocation>
</comment>
<feature type="binding site" description="in other chain" evidence="10">
    <location>
        <position position="103"/>
    </location>
    <ligand>
        <name>L-methionine</name>
        <dbReference type="ChEBI" id="CHEBI:57844"/>
        <note>ligand shared between two neighboring subunits</note>
    </ligand>
</feature>
<evidence type="ECO:0000256" key="3">
    <source>
        <dbReference type="ARBA" id="ARBA00022563"/>
    </source>
</evidence>
<keyword evidence="10" id="KW-0963">Cytoplasm</keyword>
<sequence>MALQKGRRLFTSESVTEGHPDKICDQISDSILDAILSKDPNARVACETSVTTGLVLVAGEITTNTYVDIQKLVRETIREIGYDRAKFGFDADTCGVITAIGEQSADIALGVDQALEAREGKMTDAEIEAIGAGDQGLMFGFACNETPELMPLPISMSHQLARRLTEVRKNGTLAYLRPDGKTQVTVEYDGDKPVRIDTIVISTQHAPETTLEQIKQDLVEHVIKPVVPAELLDAETKYFINPTGRFVIGGPQGDAGLTGRKIIVDTYGGYARHGGGAFSGKDPTKVDRSGAYAARYVAKNIVAAGLADKCEVQVAYAIGVAQPVSIAVDTFGTGTISEEDLVKLVRKHFDLRPAGIIKQLDLRRPIYKQTAAYGHFGRNDLNVPWEQTDKAEVLKQEAAKL</sequence>
<dbReference type="PROSITE" id="PS00376">
    <property type="entry name" value="ADOMET_SYNTHASE_1"/>
    <property type="match status" value="1"/>
</dbReference>
<feature type="binding site" description="in other chain" evidence="10">
    <location>
        <begin position="245"/>
        <end position="246"/>
    </location>
    <ligand>
        <name>ATP</name>
        <dbReference type="ChEBI" id="CHEBI:30616"/>
        <note>ligand shared between two neighboring subunits</note>
    </ligand>
</feature>
<dbReference type="EMBL" id="CP018145">
    <property type="protein sequence ID" value="ASJ56110.1"/>
    <property type="molecule type" value="Genomic_DNA"/>
</dbReference>
<keyword evidence="5 10" id="KW-0479">Metal-binding</keyword>
<dbReference type="InterPro" id="IPR022630">
    <property type="entry name" value="S-AdoMet_synt_C"/>
</dbReference>
<dbReference type="PIRSF" id="PIRSF000497">
    <property type="entry name" value="MAT"/>
    <property type="match status" value="1"/>
</dbReference>
<keyword evidence="6 10" id="KW-0547">Nucleotide-binding</keyword>
<dbReference type="GO" id="GO:0005524">
    <property type="term" value="F:ATP binding"/>
    <property type="evidence" value="ECO:0007669"/>
    <property type="project" value="UniProtKB-UniRule"/>
</dbReference>
<evidence type="ECO:0000256" key="7">
    <source>
        <dbReference type="ARBA" id="ARBA00022840"/>
    </source>
</evidence>
<accession>A0A220MNL3</accession>
<protein>
    <recommendedName>
        <fullName evidence="10">S-adenosylmethionine synthase</fullName>
        <shortName evidence="10">AdoMet synthase</shortName>
        <ecNumber evidence="10">2.5.1.6</ecNumber>
    </recommendedName>
    <alternativeName>
        <fullName evidence="10">MAT</fullName>
    </alternativeName>
    <alternativeName>
        <fullName evidence="10">Methionine adenosyltransferase</fullName>
    </alternativeName>
</protein>
<dbReference type="FunFam" id="3.30.300.10:FF:000004">
    <property type="entry name" value="S-adenosylmethionine synthase"/>
    <property type="match status" value="1"/>
</dbReference>
<dbReference type="EC" id="2.5.1.6" evidence="10"/>
<feature type="binding site" evidence="10">
    <location>
        <position position="281"/>
    </location>
    <ligand>
        <name>ATP</name>
        <dbReference type="ChEBI" id="CHEBI:30616"/>
        <note>ligand shared between two neighboring subunits</note>
    </ligand>
</feature>
<evidence type="ECO:0000256" key="11">
    <source>
        <dbReference type="RuleBase" id="RU000542"/>
    </source>
</evidence>
<dbReference type="InterPro" id="IPR022636">
    <property type="entry name" value="S-AdoMet_synthetase_sfam"/>
</dbReference>
<feature type="binding site" description="in other chain" evidence="10">
    <location>
        <position position="19"/>
    </location>
    <ligand>
        <name>ATP</name>
        <dbReference type="ChEBI" id="CHEBI:30616"/>
        <note>ligand shared between two neighboring subunits</note>
    </ligand>
</feature>
<evidence type="ECO:0000256" key="8">
    <source>
        <dbReference type="ARBA" id="ARBA00022842"/>
    </source>
</evidence>
<evidence type="ECO:0000259" key="14">
    <source>
        <dbReference type="Pfam" id="PF02772"/>
    </source>
</evidence>
<dbReference type="Pfam" id="PF02772">
    <property type="entry name" value="S-AdoMet_synt_M"/>
    <property type="match status" value="1"/>
</dbReference>
<gene>
    <name evidence="10" type="primary">metK</name>
    <name evidence="16" type="ORF">BP422_22715</name>
</gene>
<dbReference type="InterPro" id="IPR002133">
    <property type="entry name" value="S-AdoMet_synthetase"/>
</dbReference>
<feature type="binding site" description="in other chain" evidence="10">
    <location>
        <position position="60"/>
    </location>
    <ligand>
        <name>L-methionine</name>
        <dbReference type="ChEBI" id="CHEBI:57844"/>
        <note>ligand shared between two neighboring subunits</note>
    </ligand>
</feature>
<keyword evidence="4 10" id="KW-0808">Transferase</keyword>
<dbReference type="FunFam" id="3.30.300.10:FF:000003">
    <property type="entry name" value="S-adenosylmethionine synthase"/>
    <property type="match status" value="1"/>
</dbReference>
<dbReference type="RefSeq" id="WP_088909716.1">
    <property type="nucleotide sequence ID" value="NZ_CP018145.1"/>
</dbReference>
<dbReference type="Proteomes" id="UP000197781">
    <property type="component" value="Chromosome"/>
</dbReference>
<dbReference type="AlphaFoldDB" id="A0A220MNL3"/>
<dbReference type="Pfam" id="PF00438">
    <property type="entry name" value="S-AdoMet_synt_N"/>
    <property type="match status" value="1"/>
</dbReference>
<feature type="domain" description="S-adenosylmethionine synthetase N-terminal" evidence="13">
    <location>
        <begin position="8"/>
        <end position="105"/>
    </location>
</feature>
<dbReference type="Pfam" id="PF02773">
    <property type="entry name" value="S-AdoMet_synt_C"/>
    <property type="match status" value="1"/>
</dbReference>
<evidence type="ECO:0000256" key="1">
    <source>
        <dbReference type="ARBA" id="ARBA00005224"/>
    </source>
</evidence>
<dbReference type="GO" id="GO:0004478">
    <property type="term" value="F:methionine adenosyltransferase activity"/>
    <property type="evidence" value="ECO:0007669"/>
    <property type="project" value="UniProtKB-UniRule"/>
</dbReference>
<evidence type="ECO:0000259" key="13">
    <source>
        <dbReference type="Pfam" id="PF00438"/>
    </source>
</evidence>
<dbReference type="GO" id="GO:0005737">
    <property type="term" value="C:cytoplasm"/>
    <property type="evidence" value="ECO:0007669"/>
    <property type="project" value="UniProtKB-SubCell"/>
</dbReference>
<dbReference type="KEGG" id="bfm:BP422_22715"/>
<comment type="subunit">
    <text evidence="10">Homotetramer; dimer of dimers.</text>
</comment>
<evidence type="ECO:0000256" key="12">
    <source>
        <dbReference type="RuleBase" id="RU004462"/>
    </source>
</evidence>
<proteinExistence type="inferred from homology"/>
<dbReference type="Gene3D" id="3.30.300.10">
    <property type="match status" value="3"/>
</dbReference>
<evidence type="ECO:0000256" key="4">
    <source>
        <dbReference type="ARBA" id="ARBA00022679"/>
    </source>
</evidence>
<evidence type="ECO:0000313" key="17">
    <source>
        <dbReference type="Proteomes" id="UP000197781"/>
    </source>
</evidence>
<comment type="pathway">
    <text evidence="1 10">Amino-acid biosynthesis; S-adenosyl-L-methionine biosynthesis; S-adenosyl-L-methionine from L-methionine: step 1/1.</text>
</comment>
<feature type="binding site" description="in other chain" evidence="10">
    <location>
        <begin position="179"/>
        <end position="181"/>
    </location>
    <ligand>
        <name>ATP</name>
        <dbReference type="ChEBI" id="CHEBI:30616"/>
        <note>ligand shared between two neighboring subunits</note>
    </ligand>
</feature>
<dbReference type="InterPro" id="IPR022631">
    <property type="entry name" value="ADOMET_SYNTHASE_CS"/>
</dbReference>
<dbReference type="GO" id="GO:0006556">
    <property type="term" value="P:S-adenosylmethionine biosynthetic process"/>
    <property type="evidence" value="ECO:0007669"/>
    <property type="project" value="UniProtKB-UniRule"/>
</dbReference>
<name>A0A220MNL3_9BACL</name>
<evidence type="ECO:0000256" key="2">
    <source>
        <dbReference type="ARBA" id="ARBA00009685"/>
    </source>
</evidence>
<feature type="binding site" evidence="10">
    <location>
        <position position="254"/>
    </location>
    <ligand>
        <name>ATP</name>
        <dbReference type="ChEBI" id="CHEBI:30616"/>
        <note>ligand shared between two neighboring subunits</note>
    </ligand>
</feature>
<dbReference type="InterPro" id="IPR022629">
    <property type="entry name" value="S-AdoMet_synt_central"/>
</dbReference>
<comment type="cofactor">
    <cofactor evidence="10">
        <name>Mg(2+)</name>
        <dbReference type="ChEBI" id="CHEBI:18420"/>
    </cofactor>
    <text evidence="10">Binds 2 divalent ions per subunit.</text>
</comment>
<feature type="binding site" evidence="10">
    <location>
        <position position="47"/>
    </location>
    <ligand>
        <name>K(+)</name>
        <dbReference type="ChEBI" id="CHEBI:29103"/>
    </ligand>
</feature>
<feature type="binding site" description="in other chain" evidence="10">
    <location>
        <begin position="260"/>
        <end position="261"/>
    </location>
    <ligand>
        <name>ATP</name>
        <dbReference type="ChEBI" id="CHEBI:30616"/>
        <note>ligand shared between two neighboring subunits</note>
    </ligand>
</feature>
<evidence type="ECO:0000256" key="9">
    <source>
        <dbReference type="ARBA" id="ARBA00022958"/>
    </source>
</evidence>
<evidence type="ECO:0000256" key="6">
    <source>
        <dbReference type="ARBA" id="ARBA00022741"/>
    </source>
</evidence>
<dbReference type="InterPro" id="IPR022628">
    <property type="entry name" value="S-AdoMet_synt_N"/>
</dbReference>
<evidence type="ECO:0000313" key="16">
    <source>
        <dbReference type="EMBL" id="ASJ56110.1"/>
    </source>
</evidence>
<comment type="similarity">
    <text evidence="2 10 12">Belongs to the AdoMet synthase family.</text>
</comment>
<feature type="binding site" description="in other chain" evidence="10">
    <location>
        <position position="285"/>
    </location>
    <ligand>
        <name>L-methionine</name>
        <dbReference type="ChEBI" id="CHEBI:57844"/>
        <note>ligand shared between two neighboring subunits</note>
    </ligand>
</feature>
<feature type="domain" description="S-adenosylmethionine synthetase C-terminal" evidence="15">
    <location>
        <begin position="248"/>
        <end position="387"/>
    </location>
</feature>
<feature type="binding site" evidence="10">
    <location>
        <position position="277"/>
    </location>
    <ligand>
        <name>ATP</name>
        <dbReference type="ChEBI" id="CHEBI:30616"/>
        <note>ligand shared between two neighboring subunits</note>
    </ligand>
</feature>
<dbReference type="SUPFAM" id="SSF55973">
    <property type="entry name" value="S-adenosylmethionine synthetase"/>
    <property type="match status" value="3"/>
</dbReference>
<dbReference type="GO" id="GO:0006730">
    <property type="term" value="P:one-carbon metabolic process"/>
    <property type="evidence" value="ECO:0007669"/>
    <property type="project" value="UniProtKB-KW"/>
</dbReference>
<dbReference type="CDD" id="cd18079">
    <property type="entry name" value="S-AdoMet_synt"/>
    <property type="match status" value="1"/>
</dbReference>
<evidence type="ECO:0000256" key="10">
    <source>
        <dbReference type="HAMAP-Rule" id="MF_00086"/>
    </source>
</evidence>
<dbReference type="PROSITE" id="PS00377">
    <property type="entry name" value="ADOMET_SYNTHASE_2"/>
    <property type="match status" value="1"/>
</dbReference>
<keyword evidence="9 10" id="KW-0630">Potassium</keyword>
<keyword evidence="7 10" id="KW-0067">ATP-binding</keyword>
<keyword evidence="8 10" id="KW-0460">Magnesium</keyword>
<organism evidence="16 17">
    <name type="scientific">Brevibacillus formosus</name>
    <dbReference type="NCBI Taxonomy" id="54913"/>
    <lineage>
        <taxon>Bacteria</taxon>
        <taxon>Bacillati</taxon>
        <taxon>Bacillota</taxon>
        <taxon>Bacilli</taxon>
        <taxon>Bacillales</taxon>
        <taxon>Paenibacillaceae</taxon>
        <taxon>Brevibacillus</taxon>
    </lineage>
</organism>
<feature type="domain" description="S-adenosylmethionine synthetase central" evidence="14">
    <location>
        <begin position="130"/>
        <end position="246"/>
    </location>
</feature>
<dbReference type="PANTHER" id="PTHR11964">
    <property type="entry name" value="S-ADENOSYLMETHIONINE SYNTHETASE"/>
    <property type="match status" value="1"/>
</dbReference>
<reference evidence="16 17" key="1">
    <citation type="submission" date="2016-11" db="EMBL/GenBank/DDBJ databases">
        <authorList>
            <person name="Jaros S."/>
            <person name="Januszkiewicz K."/>
            <person name="Wedrychowicz H."/>
        </authorList>
    </citation>
    <scope>NUCLEOTIDE SEQUENCE [LARGE SCALE GENOMIC DNA]</scope>
    <source>
        <strain evidence="16 17">NF2</strain>
    </source>
</reference>
<evidence type="ECO:0000256" key="5">
    <source>
        <dbReference type="ARBA" id="ARBA00022723"/>
    </source>
</evidence>
<dbReference type="HAMAP" id="MF_00086">
    <property type="entry name" value="S_AdoMet_synth1"/>
    <property type="match status" value="1"/>
</dbReference>
<feature type="region of interest" description="Flexible loop" evidence="10">
    <location>
        <begin position="103"/>
        <end position="113"/>
    </location>
</feature>
<dbReference type="GO" id="GO:0000287">
    <property type="term" value="F:magnesium ion binding"/>
    <property type="evidence" value="ECO:0007669"/>
    <property type="project" value="UniProtKB-UniRule"/>
</dbReference>
<dbReference type="UniPathway" id="UPA00315">
    <property type="reaction ID" value="UER00080"/>
</dbReference>
<comment type="cofactor">
    <cofactor evidence="10">
        <name>K(+)</name>
        <dbReference type="ChEBI" id="CHEBI:29103"/>
    </cofactor>
    <text evidence="10">Binds 1 potassium ion per subunit.</text>
</comment>